<evidence type="ECO:0000256" key="3">
    <source>
        <dbReference type="ARBA" id="ARBA00009295"/>
    </source>
</evidence>
<comment type="pathway">
    <text evidence="2">Lipid metabolism.</text>
</comment>
<evidence type="ECO:0000313" key="16">
    <source>
        <dbReference type="EMBL" id="RZC44485.1"/>
    </source>
</evidence>
<keyword evidence="5 13" id="KW-0812">Transmembrane</keyword>
<dbReference type="GO" id="GO:0016717">
    <property type="term" value="F:oxidoreductase activity, acting on paired donors, with oxidation of a pair of donors resulting in the reduction of molecular oxygen to two molecules of water"/>
    <property type="evidence" value="ECO:0007669"/>
    <property type="project" value="InterPro"/>
</dbReference>
<name>A0A4Y7IAP2_PAPSO</name>
<dbReference type="PANTHER" id="PTHR11351:SF31">
    <property type="entry name" value="DESATURASE 1, ISOFORM A-RELATED"/>
    <property type="match status" value="1"/>
</dbReference>
<feature type="domain" description="Fatty acid desaturase" evidence="15">
    <location>
        <begin position="41"/>
        <end position="232"/>
    </location>
</feature>
<keyword evidence="4 13" id="KW-0444">Lipid biosynthesis</keyword>
<feature type="transmembrane region" description="Helical" evidence="14">
    <location>
        <begin position="109"/>
        <end position="126"/>
    </location>
</feature>
<evidence type="ECO:0000256" key="5">
    <source>
        <dbReference type="ARBA" id="ARBA00022692"/>
    </source>
</evidence>
<dbReference type="CDD" id="cd03505">
    <property type="entry name" value="Delta9-FADS-like"/>
    <property type="match status" value="1"/>
</dbReference>
<keyword evidence="8 13" id="KW-0560">Oxidoreductase</keyword>
<dbReference type="Gramene" id="RZC44485">
    <property type="protein sequence ID" value="RZC44485"/>
    <property type="gene ID" value="C5167_037441"/>
</dbReference>
<dbReference type="AlphaFoldDB" id="A0A4Y7IAP2"/>
<comment type="cofactor">
    <cofactor evidence="13">
        <name>Fe(2+)</name>
        <dbReference type="ChEBI" id="CHEBI:29033"/>
    </cofactor>
</comment>
<protein>
    <recommendedName>
        <fullName evidence="15">Fatty acid desaturase domain-containing protein</fullName>
    </recommendedName>
</protein>
<keyword evidence="7 14" id="KW-1133">Transmembrane helix</keyword>
<gene>
    <name evidence="16" type="ORF">C5167_037441</name>
</gene>
<keyword evidence="11 14" id="KW-0472">Membrane</keyword>
<dbReference type="OMA" id="MWIFDTF"/>
<evidence type="ECO:0000256" key="11">
    <source>
        <dbReference type="ARBA" id="ARBA00023136"/>
    </source>
</evidence>
<keyword evidence="6" id="KW-0276">Fatty acid metabolism</keyword>
<evidence type="ECO:0000256" key="13">
    <source>
        <dbReference type="RuleBase" id="RU000581"/>
    </source>
</evidence>
<evidence type="ECO:0000256" key="4">
    <source>
        <dbReference type="ARBA" id="ARBA00022516"/>
    </source>
</evidence>
<dbReference type="GO" id="GO:0005789">
    <property type="term" value="C:endoplasmic reticulum membrane"/>
    <property type="evidence" value="ECO:0007669"/>
    <property type="project" value="TreeGrafter"/>
</dbReference>
<dbReference type="InterPro" id="IPR005804">
    <property type="entry name" value="FA_desaturase_dom"/>
</dbReference>
<evidence type="ECO:0000256" key="14">
    <source>
        <dbReference type="SAM" id="Phobius"/>
    </source>
</evidence>
<proteinExistence type="inferred from homology"/>
<keyword evidence="9" id="KW-0408">Iron</keyword>
<dbReference type="GO" id="GO:0042761">
    <property type="term" value="P:very long-chain fatty acid biosynthetic process"/>
    <property type="evidence" value="ECO:0007669"/>
    <property type="project" value="TreeGrafter"/>
</dbReference>
<evidence type="ECO:0000256" key="9">
    <source>
        <dbReference type="ARBA" id="ARBA00023004"/>
    </source>
</evidence>
<reference evidence="16 17" key="1">
    <citation type="journal article" date="2018" name="Science">
        <title>The opium poppy genome and morphinan production.</title>
        <authorList>
            <person name="Guo L."/>
            <person name="Winzer T."/>
            <person name="Yang X."/>
            <person name="Li Y."/>
            <person name="Ning Z."/>
            <person name="He Z."/>
            <person name="Teodor R."/>
            <person name="Lu Y."/>
            <person name="Bowser T.A."/>
            <person name="Graham I.A."/>
            <person name="Ye K."/>
        </authorList>
    </citation>
    <scope>NUCLEOTIDE SEQUENCE [LARGE SCALE GENOMIC DNA]</scope>
    <source>
        <strain evidence="17">cv. HN1</strain>
        <tissue evidence="16">Leaves</tissue>
    </source>
</reference>
<comment type="domain">
    <text evidence="13">The histidine box domains are involved in binding the catalytic metal ions.</text>
</comment>
<accession>A0A4Y7IAP2</accession>
<dbReference type="PANTHER" id="PTHR11351">
    <property type="entry name" value="ACYL-COA DESATURASE"/>
    <property type="match status" value="1"/>
</dbReference>
<dbReference type="InterPro" id="IPR015876">
    <property type="entry name" value="Acyl-CoA_DS"/>
</dbReference>
<dbReference type="STRING" id="3469.A0A4Y7IAP2"/>
<evidence type="ECO:0000256" key="8">
    <source>
        <dbReference type="ARBA" id="ARBA00023002"/>
    </source>
</evidence>
<evidence type="ECO:0000256" key="2">
    <source>
        <dbReference type="ARBA" id="ARBA00005189"/>
    </source>
</evidence>
<dbReference type="PRINTS" id="PR00075">
    <property type="entry name" value="FACDDSATRASE"/>
</dbReference>
<dbReference type="Proteomes" id="UP000316621">
    <property type="component" value="Chromosome 1"/>
</dbReference>
<dbReference type="Pfam" id="PF00487">
    <property type="entry name" value="FA_desaturase"/>
    <property type="match status" value="1"/>
</dbReference>
<keyword evidence="12 13" id="KW-0275">Fatty acid biosynthesis</keyword>
<feature type="transmembrane region" description="Helical" evidence="14">
    <location>
        <begin position="21"/>
        <end position="38"/>
    </location>
</feature>
<evidence type="ECO:0000256" key="10">
    <source>
        <dbReference type="ARBA" id="ARBA00023098"/>
    </source>
</evidence>
<evidence type="ECO:0000256" key="12">
    <source>
        <dbReference type="ARBA" id="ARBA00023160"/>
    </source>
</evidence>
<dbReference type="EMBL" id="CM010715">
    <property type="protein sequence ID" value="RZC44485.1"/>
    <property type="molecule type" value="Genomic_DNA"/>
</dbReference>
<evidence type="ECO:0000313" key="17">
    <source>
        <dbReference type="Proteomes" id="UP000316621"/>
    </source>
</evidence>
<sequence>MKRERRFLSKRIWDFSDAINLGILFLGIAAVLAAPYHFTRNALWVSLVLHWVTLHLGRDPMWWVSVHRHHHQFTDSDRDPHSPVEGFWFGHINWLFHHNYLDEKVSVSPYTYFALIVLLLQLQHLQKQAYYRFLEKTYYLHLVGLALLLYTVEGLSHLIWGMVRCTNNIRVPFHIRGEFNVPYMGGKPWKTNDLSRKNWMVGLLGHGEGWHNNHHAFEFSARLGLEWWQIDAPWYDIKLLEYLGLASNVKVPTEIQKFKLSHENHNEFPQTEKLH</sequence>
<organism evidence="16 17">
    <name type="scientific">Papaver somniferum</name>
    <name type="common">Opium poppy</name>
    <dbReference type="NCBI Taxonomy" id="3469"/>
    <lineage>
        <taxon>Eukaryota</taxon>
        <taxon>Viridiplantae</taxon>
        <taxon>Streptophyta</taxon>
        <taxon>Embryophyta</taxon>
        <taxon>Tracheophyta</taxon>
        <taxon>Spermatophyta</taxon>
        <taxon>Magnoliopsida</taxon>
        <taxon>Ranunculales</taxon>
        <taxon>Papaveraceae</taxon>
        <taxon>Papaveroideae</taxon>
        <taxon>Papaver</taxon>
    </lineage>
</organism>
<evidence type="ECO:0000256" key="6">
    <source>
        <dbReference type="ARBA" id="ARBA00022832"/>
    </source>
</evidence>
<comment type="similarity">
    <text evidence="3 13">Belongs to the fatty acid desaturase type 1 family.</text>
</comment>
<evidence type="ECO:0000259" key="15">
    <source>
        <dbReference type="Pfam" id="PF00487"/>
    </source>
</evidence>
<comment type="subcellular location">
    <subcellularLocation>
        <location evidence="1">Membrane</location>
        <topology evidence="1">Multi-pass membrane protein</topology>
    </subcellularLocation>
</comment>
<keyword evidence="17" id="KW-1185">Reference proteome</keyword>
<feature type="transmembrane region" description="Helical" evidence="14">
    <location>
        <begin position="138"/>
        <end position="160"/>
    </location>
</feature>
<keyword evidence="10" id="KW-0443">Lipid metabolism</keyword>
<evidence type="ECO:0000256" key="7">
    <source>
        <dbReference type="ARBA" id="ARBA00022989"/>
    </source>
</evidence>
<evidence type="ECO:0000256" key="1">
    <source>
        <dbReference type="ARBA" id="ARBA00004141"/>
    </source>
</evidence>